<organism evidence="1 2">
    <name type="scientific">Nocardioides donggukensis</name>
    <dbReference type="NCBI Taxonomy" id="2774019"/>
    <lineage>
        <taxon>Bacteria</taxon>
        <taxon>Bacillati</taxon>
        <taxon>Actinomycetota</taxon>
        <taxon>Actinomycetes</taxon>
        <taxon>Propionibacteriales</taxon>
        <taxon>Nocardioidaceae</taxon>
        <taxon>Nocardioides</taxon>
    </lineage>
</organism>
<proteinExistence type="predicted"/>
<dbReference type="AlphaFoldDB" id="A0A927K4U8"/>
<comment type="caution">
    <text evidence="1">The sequence shown here is derived from an EMBL/GenBank/DDBJ whole genome shotgun (WGS) entry which is preliminary data.</text>
</comment>
<gene>
    <name evidence="1" type="ORF">IE331_09725</name>
</gene>
<sequence>MAGLLLVAAAGCQGDEDGPPSGDRTGGGPIELAQDMTNLLAPITGPTFFAIPACGSDGPVDDVEIVSLAPLEVSGGETITFTAAWPGPDERLKLGAGRLEQLEEPFGEAVGSRGSVAGCGEGLPTLEFAVQLPEAVDRAVVVDGFEVTYETGGRRYTASSNVELGVCGSDPVDPDEEPEDCDW</sequence>
<dbReference type="Proteomes" id="UP000616839">
    <property type="component" value="Unassembled WGS sequence"/>
</dbReference>
<protein>
    <submittedName>
        <fullName evidence="1">Uncharacterized protein</fullName>
    </submittedName>
</protein>
<dbReference type="RefSeq" id="WP_192142901.1">
    <property type="nucleotide sequence ID" value="NZ_JACYXZ010000002.1"/>
</dbReference>
<reference evidence="1" key="1">
    <citation type="submission" date="2020-09" db="EMBL/GenBank/DDBJ databases">
        <title>Nocardioides sp. strain MJB4 16S ribosomal RNA gene Genome sequencing and assembly.</title>
        <authorList>
            <person name="Kim I."/>
        </authorList>
    </citation>
    <scope>NUCLEOTIDE SEQUENCE</scope>
    <source>
        <strain evidence="1">MJB4</strain>
    </source>
</reference>
<keyword evidence="2" id="KW-1185">Reference proteome</keyword>
<evidence type="ECO:0000313" key="1">
    <source>
        <dbReference type="EMBL" id="MBD8869901.1"/>
    </source>
</evidence>
<dbReference type="EMBL" id="JACYXZ010000002">
    <property type="protein sequence ID" value="MBD8869901.1"/>
    <property type="molecule type" value="Genomic_DNA"/>
</dbReference>
<evidence type="ECO:0000313" key="2">
    <source>
        <dbReference type="Proteomes" id="UP000616839"/>
    </source>
</evidence>
<accession>A0A927K4U8</accession>
<name>A0A927K4U8_9ACTN</name>